<keyword evidence="6 14" id="KW-0808">Transferase</keyword>
<keyword evidence="12 14" id="KW-0902">Two-component regulatory system</keyword>
<keyword evidence="3 14" id="KW-1003">Cell membrane</keyword>
<dbReference type="SMART" id="SM00387">
    <property type="entry name" value="HATPase_c"/>
    <property type="match status" value="1"/>
</dbReference>
<keyword evidence="13 14" id="KW-0472">Membrane</keyword>
<dbReference type="InterPro" id="IPR005467">
    <property type="entry name" value="His_kinase_dom"/>
</dbReference>
<dbReference type="InterPro" id="IPR048590">
    <property type="entry name" value="CusS-like_sensor"/>
</dbReference>
<dbReference type="SUPFAM" id="SSF47384">
    <property type="entry name" value="Homodimeric domain of signal transducing histidine kinase"/>
    <property type="match status" value="1"/>
</dbReference>
<keyword evidence="18" id="KW-1185">Reference proteome</keyword>
<evidence type="ECO:0000256" key="11">
    <source>
        <dbReference type="ARBA" id="ARBA00022989"/>
    </source>
</evidence>
<comment type="catalytic activity">
    <reaction evidence="1 14">
        <text>ATP + protein L-histidine = ADP + protein N-phospho-L-histidine.</text>
        <dbReference type="EC" id="2.7.13.3"/>
    </reaction>
</comment>
<dbReference type="Gene3D" id="6.10.340.10">
    <property type="match status" value="1"/>
</dbReference>
<dbReference type="Gene3D" id="1.10.287.130">
    <property type="match status" value="1"/>
</dbReference>
<keyword evidence="4 14" id="KW-0997">Cell inner membrane</keyword>
<evidence type="ECO:0000256" key="12">
    <source>
        <dbReference type="ARBA" id="ARBA00023012"/>
    </source>
</evidence>
<dbReference type="InterPro" id="IPR036097">
    <property type="entry name" value="HisK_dim/P_sf"/>
</dbReference>
<dbReference type="GO" id="GO:0005524">
    <property type="term" value="F:ATP binding"/>
    <property type="evidence" value="ECO:0007669"/>
    <property type="project" value="UniProtKB-KW"/>
</dbReference>
<dbReference type="SUPFAM" id="SSF55874">
    <property type="entry name" value="ATPase domain of HSP90 chaperone/DNA topoisomerase II/histidine kinase"/>
    <property type="match status" value="1"/>
</dbReference>
<dbReference type="CDD" id="cd06225">
    <property type="entry name" value="HAMP"/>
    <property type="match status" value="1"/>
</dbReference>
<proteinExistence type="predicted"/>
<evidence type="ECO:0000259" key="16">
    <source>
        <dbReference type="PROSITE" id="PS50885"/>
    </source>
</evidence>
<dbReference type="InterPro" id="IPR006290">
    <property type="entry name" value="CztS_silS_copS"/>
</dbReference>
<comment type="function">
    <text evidence="14">Member of a two-component regulatory system.</text>
</comment>
<dbReference type="Pfam" id="PF02518">
    <property type="entry name" value="HATPase_c"/>
    <property type="match status" value="1"/>
</dbReference>
<dbReference type="PROSITE" id="PS50109">
    <property type="entry name" value="HIS_KIN"/>
    <property type="match status" value="1"/>
</dbReference>
<keyword evidence="10 14" id="KW-0067">ATP-binding</keyword>
<dbReference type="AlphaFoldDB" id="A0A916QMI9"/>
<dbReference type="InterPro" id="IPR050428">
    <property type="entry name" value="TCS_sensor_his_kinase"/>
</dbReference>
<feature type="domain" description="Histidine kinase" evidence="15">
    <location>
        <begin position="248"/>
        <end position="464"/>
    </location>
</feature>
<evidence type="ECO:0000313" key="18">
    <source>
        <dbReference type="Proteomes" id="UP000627715"/>
    </source>
</evidence>
<dbReference type="Pfam" id="PF00512">
    <property type="entry name" value="HisKA"/>
    <property type="match status" value="1"/>
</dbReference>
<evidence type="ECO:0000256" key="9">
    <source>
        <dbReference type="ARBA" id="ARBA00022777"/>
    </source>
</evidence>
<dbReference type="RefSeq" id="WP_068810054.1">
    <property type="nucleotide sequence ID" value="NZ_BMIY01000010.1"/>
</dbReference>
<dbReference type="CDD" id="cd00082">
    <property type="entry name" value="HisKA"/>
    <property type="match status" value="1"/>
</dbReference>
<dbReference type="Gene3D" id="3.30.565.10">
    <property type="entry name" value="Histidine kinase-like ATPase, C-terminal domain"/>
    <property type="match status" value="1"/>
</dbReference>
<dbReference type="PANTHER" id="PTHR45436:SF15">
    <property type="entry name" value="SENSOR HISTIDINE KINASE CUSS"/>
    <property type="match status" value="1"/>
</dbReference>
<dbReference type="Pfam" id="PF00672">
    <property type="entry name" value="HAMP"/>
    <property type="match status" value="1"/>
</dbReference>
<keyword evidence="8 14" id="KW-0547">Nucleotide-binding</keyword>
<name>A0A916QMI9_9GAMM</name>
<dbReference type="InterPro" id="IPR036890">
    <property type="entry name" value="HATPase_C_sf"/>
</dbReference>
<dbReference type="Pfam" id="PF21085">
    <property type="entry name" value="CusS"/>
    <property type="match status" value="1"/>
</dbReference>
<dbReference type="OrthoDB" id="9809766at2"/>
<dbReference type="GO" id="GO:0000155">
    <property type="term" value="F:phosphorelay sensor kinase activity"/>
    <property type="evidence" value="ECO:0007669"/>
    <property type="project" value="InterPro"/>
</dbReference>
<dbReference type="InterPro" id="IPR003661">
    <property type="entry name" value="HisK_dim/P_dom"/>
</dbReference>
<sequence>MIKLKHRNIPLTVRVLVFVAVAIVISLSVSSVLITNSVRHHFAEQDASALTRVANTIAQDLRDLSIRADTPQFSAPTFSQAGVLVHVETDEDVVIYHSGTADFMPVNIAATVNTSISESSMSVWRENESTYRGARLFVATEQGDFYITVAMNMNFHLQFLADFRRSLLWILAGTGIATLLAAWFGIYQGHLPLRKLVNKMQQVKTSQLHLRLNPDDVPNELRELVQSFNEMVERLEDGFDRLSYFSSDIAHELRTPLSNLITQTQVTLTQYRSETAYREALYSSLEELERMAKMIGDMLWLAKSDNQQIKLELETVDLSHEISELIDFFSAVSQDENVDIQLTGKPVFVQADRSLLKRAISNLLSNAIRYTGEHKTVTISMNEDIEQDRIIINVSNPGAAINKDHLPRLFDRFYRAEPARDRHKDGAGLGLAIVRSIMLCHGGNITVHSASDMTTFTIELPRQPLT</sequence>
<feature type="transmembrane region" description="Helical" evidence="14">
    <location>
        <begin position="12"/>
        <end position="34"/>
    </location>
</feature>
<accession>A0A916QMI9</accession>
<dbReference type="SMART" id="SM00388">
    <property type="entry name" value="HisKA"/>
    <property type="match status" value="1"/>
</dbReference>
<dbReference type="InterPro" id="IPR003660">
    <property type="entry name" value="HAMP_dom"/>
</dbReference>
<dbReference type="Proteomes" id="UP000627715">
    <property type="component" value="Unassembled WGS sequence"/>
</dbReference>
<dbReference type="SUPFAM" id="SSF158472">
    <property type="entry name" value="HAMP domain-like"/>
    <property type="match status" value="1"/>
</dbReference>
<comment type="caution">
    <text evidence="17">The sequence shown here is derived from an EMBL/GenBank/DDBJ whole genome shotgun (WGS) entry which is preliminary data.</text>
</comment>
<evidence type="ECO:0000256" key="2">
    <source>
        <dbReference type="ARBA" id="ARBA00004429"/>
    </source>
</evidence>
<evidence type="ECO:0000256" key="1">
    <source>
        <dbReference type="ARBA" id="ARBA00000085"/>
    </source>
</evidence>
<dbReference type="FunFam" id="3.30.565.10:FF:000006">
    <property type="entry name" value="Sensor histidine kinase WalK"/>
    <property type="match status" value="1"/>
</dbReference>
<dbReference type="EC" id="2.7.13.3" evidence="14"/>
<dbReference type="EMBL" id="BMIY01000010">
    <property type="protein sequence ID" value="GFZ79602.1"/>
    <property type="molecule type" value="Genomic_DNA"/>
</dbReference>
<evidence type="ECO:0000256" key="14">
    <source>
        <dbReference type="RuleBase" id="RU364088"/>
    </source>
</evidence>
<keyword evidence="9 14" id="KW-0418">Kinase</keyword>
<reference evidence="17" key="2">
    <citation type="submission" date="2020-09" db="EMBL/GenBank/DDBJ databases">
        <authorList>
            <person name="Sun Q."/>
            <person name="Zhou Y."/>
        </authorList>
    </citation>
    <scope>NUCLEOTIDE SEQUENCE</scope>
    <source>
        <strain evidence="17">CGMCC 1.15425</strain>
    </source>
</reference>
<dbReference type="PROSITE" id="PS50885">
    <property type="entry name" value="HAMP"/>
    <property type="match status" value="1"/>
</dbReference>
<dbReference type="InterPro" id="IPR003594">
    <property type="entry name" value="HATPase_dom"/>
</dbReference>
<keyword evidence="5" id="KW-0597">Phosphoprotein</keyword>
<gene>
    <name evidence="17" type="primary">cusS</name>
    <name evidence="17" type="ORF">GCM10011403_23360</name>
</gene>
<evidence type="ECO:0000256" key="10">
    <source>
        <dbReference type="ARBA" id="ARBA00022840"/>
    </source>
</evidence>
<keyword evidence="7 14" id="KW-0812">Transmembrane</keyword>
<dbReference type="CDD" id="cd00075">
    <property type="entry name" value="HATPase"/>
    <property type="match status" value="1"/>
</dbReference>
<dbReference type="SMART" id="SM00304">
    <property type="entry name" value="HAMP"/>
    <property type="match status" value="1"/>
</dbReference>
<dbReference type="NCBIfam" id="TIGR01386">
    <property type="entry name" value="cztS_silS_copS"/>
    <property type="match status" value="1"/>
</dbReference>
<dbReference type="GO" id="GO:0005886">
    <property type="term" value="C:plasma membrane"/>
    <property type="evidence" value="ECO:0007669"/>
    <property type="project" value="UniProtKB-SubCell"/>
</dbReference>
<comment type="subcellular location">
    <subcellularLocation>
        <location evidence="2">Cell inner membrane</location>
        <topology evidence="2">Multi-pass membrane protein</topology>
    </subcellularLocation>
</comment>
<evidence type="ECO:0000256" key="5">
    <source>
        <dbReference type="ARBA" id="ARBA00022553"/>
    </source>
</evidence>
<dbReference type="InterPro" id="IPR004358">
    <property type="entry name" value="Sig_transdc_His_kin-like_C"/>
</dbReference>
<evidence type="ECO:0000256" key="8">
    <source>
        <dbReference type="ARBA" id="ARBA00022741"/>
    </source>
</evidence>
<evidence type="ECO:0000256" key="4">
    <source>
        <dbReference type="ARBA" id="ARBA00022519"/>
    </source>
</evidence>
<feature type="transmembrane region" description="Helical" evidence="14">
    <location>
        <begin position="167"/>
        <end position="186"/>
    </location>
</feature>
<evidence type="ECO:0000256" key="6">
    <source>
        <dbReference type="ARBA" id="ARBA00022679"/>
    </source>
</evidence>
<dbReference type="PANTHER" id="PTHR45436">
    <property type="entry name" value="SENSOR HISTIDINE KINASE YKOH"/>
    <property type="match status" value="1"/>
</dbReference>
<evidence type="ECO:0000256" key="3">
    <source>
        <dbReference type="ARBA" id="ARBA00022475"/>
    </source>
</evidence>
<keyword evidence="11 14" id="KW-1133">Transmembrane helix</keyword>
<reference evidence="17" key="1">
    <citation type="journal article" date="2014" name="Int. J. Syst. Evol. Microbiol.">
        <title>Complete genome sequence of Corynebacterium casei LMG S-19264T (=DSM 44701T), isolated from a smear-ripened cheese.</title>
        <authorList>
            <consortium name="US DOE Joint Genome Institute (JGI-PGF)"/>
            <person name="Walter F."/>
            <person name="Albersmeier A."/>
            <person name="Kalinowski J."/>
            <person name="Ruckert C."/>
        </authorList>
    </citation>
    <scope>NUCLEOTIDE SEQUENCE</scope>
    <source>
        <strain evidence="17">CGMCC 1.15425</strain>
    </source>
</reference>
<dbReference type="PRINTS" id="PR00344">
    <property type="entry name" value="BCTRLSENSOR"/>
</dbReference>
<evidence type="ECO:0000259" key="15">
    <source>
        <dbReference type="PROSITE" id="PS50109"/>
    </source>
</evidence>
<evidence type="ECO:0000256" key="7">
    <source>
        <dbReference type="ARBA" id="ARBA00022692"/>
    </source>
</evidence>
<organism evidence="17 18">
    <name type="scientific">Pseudohongiella nitratireducens</name>
    <dbReference type="NCBI Taxonomy" id="1768907"/>
    <lineage>
        <taxon>Bacteria</taxon>
        <taxon>Pseudomonadati</taxon>
        <taxon>Pseudomonadota</taxon>
        <taxon>Gammaproteobacteria</taxon>
        <taxon>Pseudomonadales</taxon>
        <taxon>Pseudohongiellaceae</taxon>
        <taxon>Pseudohongiella</taxon>
    </lineage>
</organism>
<feature type="domain" description="HAMP" evidence="16">
    <location>
        <begin position="192"/>
        <end position="240"/>
    </location>
</feature>
<evidence type="ECO:0000313" key="17">
    <source>
        <dbReference type="EMBL" id="GFZ79602.1"/>
    </source>
</evidence>
<protein>
    <recommendedName>
        <fullName evidence="14">Sensor protein</fullName>
        <ecNumber evidence="14">2.7.13.3</ecNumber>
    </recommendedName>
</protein>
<evidence type="ECO:0000256" key="13">
    <source>
        <dbReference type="ARBA" id="ARBA00023136"/>
    </source>
</evidence>